<reference evidence="3 4" key="1">
    <citation type="journal article" date="2024" name="Commun. Biol.">
        <title>Comparative genomic analysis of thermophilic fungi reveals convergent evolutionary adaptations and gene losses.</title>
        <authorList>
            <person name="Steindorff A.S."/>
            <person name="Aguilar-Pontes M.V."/>
            <person name="Robinson A.J."/>
            <person name="Andreopoulos B."/>
            <person name="LaButti K."/>
            <person name="Kuo A."/>
            <person name="Mondo S."/>
            <person name="Riley R."/>
            <person name="Otillar R."/>
            <person name="Haridas S."/>
            <person name="Lipzen A."/>
            <person name="Grimwood J."/>
            <person name="Schmutz J."/>
            <person name="Clum A."/>
            <person name="Reid I.D."/>
            <person name="Moisan M.C."/>
            <person name="Butler G."/>
            <person name="Nguyen T.T.M."/>
            <person name="Dewar K."/>
            <person name="Conant G."/>
            <person name="Drula E."/>
            <person name="Henrissat B."/>
            <person name="Hansel C."/>
            <person name="Singer S."/>
            <person name="Hutchinson M.I."/>
            <person name="de Vries R.P."/>
            <person name="Natvig D.O."/>
            <person name="Powell A.J."/>
            <person name="Tsang A."/>
            <person name="Grigoriev I.V."/>
        </authorList>
    </citation>
    <scope>NUCLEOTIDE SEQUENCE [LARGE SCALE GENOMIC DNA]</scope>
    <source>
        <strain evidence="3 4">ATCC 22073</strain>
    </source>
</reference>
<name>A0ABR4D3K8_9PEZI</name>
<keyword evidence="2" id="KW-1133">Transmembrane helix</keyword>
<feature type="transmembrane region" description="Helical" evidence="2">
    <location>
        <begin position="61"/>
        <end position="88"/>
    </location>
</feature>
<dbReference type="GeneID" id="98128527"/>
<gene>
    <name evidence="3" type="ORF">VTJ83DRAFT_7099</name>
</gene>
<evidence type="ECO:0000313" key="4">
    <source>
        <dbReference type="Proteomes" id="UP001600064"/>
    </source>
</evidence>
<protein>
    <submittedName>
        <fullName evidence="3">Uncharacterized protein</fullName>
    </submittedName>
</protein>
<sequence length="188" mass="20740">MDEASQRLGTPAAVYNAHGQYVQATPVWMMVVRAVQVFFSIVILIMAAVVLTGDPLPSPGFSVACALMGGVAGVSAIEWLATLTTLIFHCHTFRLWRSEHKKTMPIGDNAAYGMGPTSQPVQQPLVYAPYADPQQQYAPVRAVFSVQSQPERHVYSAYLDPNQYHQQPEYGAVVTQEPQGYPYDPPRE</sequence>
<dbReference type="Proteomes" id="UP001600064">
    <property type="component" value="Unassembled WGS sequence"/>
</dbReference>
<proteinExistence type="predicted"/>
<keyword evidence="2" id="KW-0812">Transmembrane</keyword>
<accession>A0ABR4D3K8</accession>
<feature type="transmembrane region" description="Helical" evidence="2">
    <location>
        <begin position="27"/>
        <end position="49"/>
    </location>
</feature>
<evidence type="ECO:0000256" key="2">
    <source>
        <dbReference type="SAM" id="Phobius"/>
    </source>
</evidence>
<dbReference type="RefSeq" id="XP_070863316.1">
    <property type="nucleotide sequence ID" value="XM_071013883.1"/>
</dbReference>
<feature type="region of interest" description="Disordered" evidence="1">
    <location>
        <begin position="169"/>
        <end position="188"/>
    </location>
</feature>
<organism evidence="3 4">
    <name type="scientific">Remersonia thermophila</name>
    <dbReference type="NCBI Taxonomy" id="72144"/>
    <lineage>
        <taxon>Eukaryota</taxon>
        <taxon>Fungi</taxon>
        <taxon>Dikarya</taxon>
        <taxon>Ascomycota</taxon>
        <taxon>Pezizomycotina</taxon>
        <taxon>Sordariomycetes</taxon>
        <taxon>Sordariomycetidae</taxon>
        <taxon>Sordariales</taxon>
        <taxon>Sordariales incertae sedis</taxon>
        <taxon>Remersonia</taxon>
    </lineage>
</organism>
<keyword evidence="4" id="KW-1185">Reference proteome</keyword>
<dbReference type="EMBL" id="JAZGUE010000007">
    <property type="protein sequence ID" value="KAL2264589.1"/>
    <property type="molecule type" value="Genomic_DNA"/>
</dbReference>
<keyword evidence="2" id="KW-0472">Membrane</keyword>
<comment type="caution">
    <text evidence="3">The sequence shown here is derived from an EMBL/GenBank/DDBJ whole genome shotgun (WGS) entry which is preliminary data.</text>
</comment>
<evidence type="ECO:0000313" key="3">
    <source>
        <dbReference type="EMBL" id="KAL2264589.1"/>
    </source>
</evidence>
<evidence type="ECO:0000256" key="1">
    <source>
        <dbReference type="SAM" id="MobiDB-lite"/>
    </source>
</evidence>